<evidence type="ECO:0000313" key="7">
    <source>
        <dbReference type="EMBL" id="KKN99895.1"/>
    </source>
</evidence>
<dbReference type="InterPro" id="IPR016024">
    <property type="entry name" value="ARM-type_fold"/>
</dbReference>
<protein>
    <recommendedName>
        <fullName evidence="8">Cytochrome c domain-containing protein</fullName>
    </recommendedName>
</protein>
<dbReference type="Gene3D" id="2.120.10.30">
    <property type="entry name" value="TolB, C-terminal domain"/>
    <property type="match status" value="1"/>
</dbReference>
<dbReference type="PROSITE" id="PS51257">
    <property type="entry name" value="PROKAR_LIPOPROTEIN"/>
    <property type="match status" value="1"/>
</dbReference>
<keyword evidence="1" id="KW-0349">Heme</keyword>
<dbReference type="InterPro" id="IPR036514">
    <property type="entry name" value="SGNH_hydro_sf"/>
</dbReference>
<dbReference type="InterPro" id="IPR011042">
    <property type="entry name" value="6-blade_b-propeller_TolB-like"/>
</dbReference>
<dbReference type="GO" id="GO:0020037">
    <property type="term" value="F:heme binding"/>
    <property type="evidence" value="ECO:0007669"/>
    <property type="project" value="InterPro"/>
</dbReference>
<proteinExistence type="predicted"/>
<dbReference type="NCBIfam" id="TIGR02604">
    <property type="entry name" value="Piru_Ver_Nterm"/>
    <property type="match status" value="1"/>
</dbReference>
<dbReference type="SUPFAM" id="SSF46626">
    <property type="entry name" value="Cytochrome c"/>
    <property type="match status" value="1"/>
</dbReference>
<organism evidence="7">
    <name type="scientific">marine sediment metagenome</name>
    <dbReference type="NCBI Taxonomy" id="412755"/>
    <lineage>
        <taxon>unclassified sequences</taxon>
        <taxon>metagenomes</taxon>
        <taxon>ecological metagenomes</taxon>
    </lineage>
</organism>
<sequence length="1053" mass="119096">MTKIFTLPFRLALLFISIILIYSCTENKEPLIQITPHSSIVLIGNNLGSRMLNYGSLETELQLRYPNDSLIIRNMCDGVDTPGFRPHSGRVSPWAFPGAEKFQSELAQNSGSEGIFETPDEWLTRLEADVILAFFGYNESFEGAAGLDNYKLELDAFIKYSLKQKYNGSTPPQLVIVSPIAFENISDHVDVPNGNLENENLKLYADAMRAISANNNVPFIDVYNPSKKWFESTETDFTIDGSQLNKDGYDKLAEFLADQLTGNETIKSEEKRVAVNEAVKEKNFHWHNDFKIPNGVHVFGRRHAPYGPDNYPFEIKKTRELTAIRDSSIWATTLGNSYDIKSADALTSKLPPVETNYNLGDGEDITHYKYGKEAIETLTVPKGYKVELFASEKEFPNLANPAQISFDNKGRLWVATLPSYPHYKPGDPKPNDKIIILEDTDNDGKADKETVFADKLHLPIGFEFTPEGVYVSQGTNLKLYTDTDGDDRADRVEIVLSGFDDHDTHHAISAFCADPSGAFYMSEGVFLHTNVETSYGPIRATNGGFYRYNPQRKHLERTLQVPIPNPWGIAFDEWGQDFFLHTSGPKVNWMMPSSLKPIYGIASPLTEELVEEAHRVRPTSGMEFISSSHFPDEVQGDMLLANSIGFLGLKQHQMMESGTGYTSKHRQDLITSTDPNFRPVEMEIAPDGSLYVVDWHNVLIGHMQHNARDPLRDHVHGRIYRITYPSRPLVEPAKIDGASIAQLFENLKLPEYRTRYRTRRELRGRNTDKVLNYLNTWVSNLDKSDSNYDHNRLEALWVSWGLNKVDAPLLETLLKSKDHRVRAAVVRVIRYMGHQLNNSQDLLKIAAADKHGRVRLEAITAASWLPKSEGMEILEVARKHPLDEWMQDSFNFAETRLTGKFLEEASEKILASHLKGDDLEVFAKGKKIYETEGYCITCHQEAGTGLQKAGYPTLVGQEWVLGDEERLIKLALHGLYGPMNIMGNHYEGQVPMMAFKGLLKDDEIAAVLTYVRNSFGNKASVIHPNKVKEVREATKDRNSFYTPDELLEEHPMK</sequence>
<dbReference type="GO" id="GO:0009055">
    <property type="term" value="F:electron transfer activity"/>
    <property type="evidence" value="ECO:0007669"/>
    <property type="project" value="InterPro"/>
</dbReference>
<evidence type="ECO:0000256" key="3">
    <source>
        <dbReference type="ARBA" id="ARBA00023004"/>
    </source>
</evidence>
<evidence type="ECO:0008006" key="8">
    <source>
        <dbReference type="Google" id="ProtNLM"/>
    </source>
</evidence>
<name>A0A0F9V3T4_9ZZZZ</name>
<feature type="domain" description="WW" evidence="5">
    <location>
        <begin position="561"/>
        <end position="594"/>
    </location>
</feature>
<evidence type="ECO:0000256" key="4">
    <source>
        <dbReference type="SAM" id="MobiDB-lite"/>
    </source>
</evidence>
<keyword evidence="3" id="KW-0408">Iron</keyword>
<dbReference type="InterPro" id="IPR013428">
    <property type="entry name" value="Membrane-bound_put_N"/>
</dbReference>
<dbReference type="GO" id="GO:0046872">
    <property type="term" value="F:metal ion binding"/>
    <property type="evidence" value="ECO:0007669"/>
    <property type="project" value="UniProtKB-KW"/>
</dbReference>
<dbReference type="InterPro" id="IPR001202">
    <property type="entry name" value="WW_dom"/>
</dbReference>
<reference evidence="7" key="1">
    <citation type="journal article" date="2015" name="Nature">
        <title>Complex archaea that bridge the gap between prokaryotes and eukaryotes.</title>
        <authorList>
            <person name="Spang A."/>
            <person name="Saw J.H."/>
            <person name="Jorgensen S.L."/>
            <person name="Zaremba-Niedzwiedzka K."/>
            <person name="Martijn J."/>
            <person name="Lind A.E."/>
            <person name="van Eijk R."/>
            <person name="Schleper C."/>
            <person name="Guy L."/>
            <person name="Ettema T.J."/>
        </authorList>
    </citation>
    <scope>NUCLEOTIDE SEQUENCE</scope>
</reference>
<dbReference type="AlphaFoldDB" id="A0A0F9V3T4"/>
<dbReference type="InterPro" id="IPR011989">
    <property type="entry name" value="ARM-like"/>
</dbReference>
<evidence type="ECO:0000259" key="5">
    <source>
        <dbReference type="PROSITE" id="PS50020"/>
    </source>
</evidence>
<dbReference type="PANTHER" id="PTHR33546">
    <property type="entry name" value="LARGE, MULTIFUNCTIONAL SECRETED PROTEIN-RELATED"/>
    <property type="match status" value="1"/>
</dbReference>
<feature type="domain" description="Cytochrome c" evidence="6">
    <location>
        <begin position="920"/>
        <end position="1015"/>
    </location>
</feature>
<dbReference type="EMBL" id="LAZR01000044">
    <property type="protein sequence ID" value="KKN99895.1"/>
    <property type="molecule type" value="Genomic_DNA"/>
</dbReference>
<dbReference type="SUPFAM" id="SSF63829">
    <property type="entry name" value="Calcium-dependent phosphotriesterase"/>
    <property type="match status" value="1"/>
</dbReference>
<dbReference type="InterPro" id="IPR055557">
    <property type="entry name" value="DUF7133"/>
</dbReference>
<dbReference type="Gene3D" id="3.40.50.1110">
    <property type="entry name" value="SGNH hydrolase"/>
    <property type="match status" value="1"/>
</dbReference>
<feature type="region of interest" description="Disordered" evidence="4">
    <location>
        <begin position="1034"/>
        <end position="1053"/>
    </location>
</feature>
<keyword evidence="2" id="KW-0479">Metal-binding</keyword>
<dbReference type="Pfam" id="PF23500">
    <property type="entry name" value="DUF7133"/>
    <property type="match status" value="1"/>
</dbReference>
<dbReference type="PROSITE" id="PS51007">
    <property type="entry name" value="CYTC"/>
    <property type="match status" value="1"/>
</dbReference>
<comment type="caution">
    <text evidence="7">The sequence shown here is derived from an EMBL/GenBank/DDBJ whole genome shotgun (WGS) entry which is preliminary data.</text>
</comment>
<dbReference type="Gene3D" id="1.25.10.10">
    <property type="entry name" value="Leucine-rich Repeat Variant"/>
    <property type="match status" value="1"/>
</dbReference>
<gene>
    <name evidence="7" type="ORF">LCGC14_0133160</name>
</gene>
<dbReference type="InterPro" id="IPR009056">
    <property type="entry name" value="Cyt_c-like_dom"/>
</dbReference>
<accession>A0A0F9V3T4</accession>
<dbReference type="Gene3D" id="1.10.760.10">
    <property type="entry name" value="Cytochrome c-like domain"/>
    <property type="match status" value="1"/>
</dbReference>
<dbReference type="InterPro" id="IPR036909">
    <property type="entry name" value="Cyt_c-like_dom_sf"/>
</dbReference>
<evidence type="ECO:0000259" key="6">
    <source>
        <dbReference type="PROSITE" id="PS51007"/>
    </source>
</evidence>
<dbReference type="PROSITE" id="PS50020">
    <property type="entry name" value="WW_DOMAIN_2"/>
    <property type="match status" value="1"/>
</dbReference>
<dbReference type="PANTHER" id="PTHR33546:SF1">
    <property type="entry name" value="LARGE, MULTIFUNCTIONAL SECRETED PROTEIN"/>
    <property type="match status" value="1"/>
</dbReference>
<dbReference type="Pfam" id="PF00034">
    <property type="entry name" value="Cytochrom_C"/>
    <property type="match status" value="1"/>
</dbReference>
<evidence type="ECO:0000256" key="1">
    <source>
        <dbReference type="ARBA" id="ARBA00022617"/>
    </source>
</evidence>
<dbReference type="SUPFAM" id="SSF48371">
    <property type="entry name" value="ARM repeat"/>
    <property type="match status" value="1"/>
</dbReference>
<evidence type="ECO:0000256" key="2">
    <source>
        <dbReference type="ARBA" id="ARBA00022723"/>
    </source>
</evidence>
<dbReference type="SUPFAM" id="SSF52266">
    <property type="entry name" value="SGNH hydrolase"/>
    <property type="match status" value="1"/>
</dbReference>
<dbReference type="CDD" id="cd01834">
    <property type="entry name" value="SGNH_hydrolase_like_2"/>
    <property type="match status" value="1"/>
</dbReference>